<sequence length="275" mass="31960">MFSVFGAFSQEQISVMSYNVGYDEALYNSGEPKENYWVNRRVHQVALINFHQPDIIGLQEPHLHQLKYLHENVNGYNWVGNGREDGMEAGEYNPIFYKANRFKLLQSGIFWLSETPNRVSKSWDAGYTRICTWALFENKETQKQFYVFNTHFDSKGKEARIKSATIINEKVNELDGNIPVFVLGDFNFSPESKAYNEMVTYGLNDSKTIVQSDPYGPDGTYNGFQFDRISKYRIDYVFVNSIVDVLKYGVLTDSYEMKYPSDHFPIWITAKIRVK</sequence>
<protein>
    <submittedName>
        <fullName evidence="2">Endonuclease/exonuclease/phosphatase family protein</fullName>
    </submittedName>
</protein>
<dbReference type="PANTHER" id="PTHR12121:SF36">
    <property type="entry name" value="ENDONUCLEASE_EXONUCLEASE_PHOSPHATASE DOMAIN-CONTAINING PROTEIN"/>
    <property type="match status" value="1"/>
</dbReference>
<keyword evidence="2" id="KW-0378">Hydrolase</keyword>
<gene>
    <name evidence="2" type="ORF">GCM10022395_33470</name>
</gene>
<dbReference type="InterPro" id="IPR005135">
    <property type="entry name" value="Endo/exonuclease/phosphatase"/>
</dbReference>
<dbReference type="CDD" id="cd09083">
    <property type="entry name" value="EEP-1"/>
    <property type="match status" value="1"/>
</dbReference>
<dbReference type="Pfam" id="PF03372">
    <property type="entry name" value="Exo_endo_phos"/>
    <property type="match status" value="1"/>
</dbReference>
<evidence type="ECO:0000313" key="2">
    <source>
        <dbReference type="EMBL" id="GAA3582393.1"/>
    </source>
</evidence>
<dbReference type="SUPFAM" id="SSF56219">
    <property type="entry name" value="DNase I-like"/>
    <property type="match status" value="1"/>
</dbReference>
<dbReference type="Proteomes" id="UP001500954">
    <property type="component" value="Unassembled WGS sequence"/>
</dbReference>
<proteinExistence type="predicted"/>
<name>A0ABP6YGH7_9FLAO</name>
<keyword evidence="3" id="KW-1185">Reference proteome</keyword>
<dbReference type="InterPro" id="IPR036691">
    <property type="entry name" value="Endo/exonu/phosph_ase_sf"/>
</dbReference>
<organism evidence="2 3">
    <name type="scientific">Snuella lapsa</name>
    <dbReference type="NCBI Taxonomy" id="870481"/>
    <lineage>
        <taxon>Bacteria</taxon>
        <taxon>Pseudomonadati</taxon>
        <taxon>Bacteroidota</taxon>
        <taxon>Flavobacteriia</taxon>
        <taxon>Flavobacteriales</taxon>
        <taxon>Flavobacteriaceae</taxon>
        <taxon>Snuella</taxon>
    </lineage>
</organism>
<keyword evidence="2" id="KW-0255">Endonuclease</keyword>
<feature type="domain" description="Endonuclease/exonuclease/phosphatase" evidence="1">
    <location>
        <begin position="16"/>
        <end position="263"/>
    </location>
</feature>
<dbReference type="PANTHER" id="PTHR12121">
    <property type="entry name" value="CARBON CATABOLITE REPRESSOR PROTEIN 4"/>
    <property type="match status" value="1"/>
</dbReference>
<dbReference type="InterPro" id="IPR050410">
    <property type="entry name" value="CCR4/nocturin_mRNA_transcr"/>
</dbReference>
<reference evidence="3" key="1">
    <citation type="journal article" date="2019" name="Int. J. Syst. Evol. Microbiol.">
        <title>The Global Catalogue of Microorganisms (GCM) 10K type strain sequencing project: providing services to taxonomists for standard genome sequencing and annotation.</title>
        <authorList>
            <consortium name="The Broad Institute Genomics Platform"/>
            <consortium name="The Broad Institute Genome Sequencing Center for Infectious Disease"/>
            <person name="Wu L."/>
            <person name="Ma J."/>
        </authorList>
    </citation>
    <scope>NUCLEOTIDE SEQUENCE [LARGE SCALE GENOMIC DNA]</scope>
    <source>
        <strain evidence="3">JCM 17111</strain>
    </source>
</reference>
<evidence type="ECO:0000313" key="3">
    <source>
        <dbReference type="Proteomes" id="UP001500954"/>
    </source>
</evidence>
<dbReference type="EMBL" id="BAABCY010000092">
    <property type="protein sequence ID" value="GAA3582393.1"/>
    <property type="molecule type" value="Genomic_DNA"/>
</dbReference>
<accession>A0ABP6YGH7</accession>
<dbReference type="Gene3D" id="3.60.10.10">
    <property type="entry name" value="Endonuclease/exonuclease/phosphatase"/>
    <property type="match status" value="1"/>
</dbReference>
<dbReference type="GO" id="GO:0004519">
    <property type="term" value="F:endonuclease activity"/>
    <property type="evidence" value="ECO:0007669"/>
    <property type="project" value="UniProtKB-KW"/>
</dbReference>
<comment type="caution">
    <text evidence="2">The sequence shown here is derived from an EMBL/GenBank/DDBJ whole genome shotgun (WGS) entry which is preliminary data.</text>
</comment>
<evidence type="ECO:0000259" key="1">
    <source>
        <dbReference type="Pfam" id="PF03372"/>
    </source>
</evidence>
<keyword evidence="2" id="KW-0540">Nuclease</keyword>